<feature type="region of interest" description="Disordered" evidence="7">
    <location>
        <begin position="320"/>
        <end position="346"/>
    </location>
</feature>
<sequence length="1144" mass="128655">MSRLSRLGCDTPVYFPSIVGKMGDEKKFTPVPPQKPVKHAKKVHANDYRVHLEPLKPLKGLSAPNLSSEQLPALDRKTSLTNSGPLELISPLVTDREGSSSARDPLDIKKLHFYQQLANLRLRDVVASEERLLKTIDALLLSMADLLNADWAVLYSLDEQSRTLNVTACTRPNVTGFEVPLDKFAMEMVVANAIDAESERSYAPNSSMYVENVQALSTYDRTYDVDGRTGKQTTSVLASVIVDERGKPIFVVEARSQSVTAFPTSIFAATITTLENIVYQYDLNQVMARTSEAYHRLDEFLCATAHPPLVAEREIFAKKLDEDENDDEMTDEEDDDETDEQREAEREWLVSPDLTELTHKILLQSRTDAICLLEFHSKKVCQVLSSAQLATKTNSGQTIISELPSDVLKGLRKIAIGDNEGDSARSSLFHQLVGSINVCEPLVLSDNSVLTSIFASFGVQTVVFLPQPQSMASSTGLLCISRNQQHLFDLPSLKPFLSSLAIAVMLKKKNDDMSRSATQKNKLITLFNSHFQVENINDPSALVNMICDIGQSIFHTKRVTLYVADPIKSELWSLSTLGSVNGIRIPYGKGIAGTVASSKETLIVLNPYEDPRFDRSFDLKSGFKTESLITLPILDKNGETLGVIQAVNARNFMDSTAHPLIRKFDTKVLGVYSHLVSHALRINSSLIMFAKVQADYWANRVVMDIHDEEDGNAKHDVASVHSLLDISGFDEGKRVPRNKWSTFAYTCWAFAKFLAKCYRKRRHDRARLEAAATGNLSLTDADIELSEEEERQQRRSRSRSSIMRVGRTSSLVSRWRRMAMRPTEMQNELLSNDFDALSKTLDELKLYAYQLFEGLLLVSTFRIDLVSLHRFIDTLVKRYRIVPYHSFYHGFDVAHSSYRLIRESSVLNIIKEFEALCLIIAALGHDADHPGNDNQFEIDSGSQLAMCYNDISVLENHHAAMTFAVLRSPGCDILQDLSTSMKVSVRTTIIRCILATDMKHHSKLLNELSVVSKVEDFEAVTDGRQLMLNMIIHGSDLVGSVAKPLPFAKKWVDRVCEEFTMQAKRSEEMGVFVPPHIMNLEEESARYRLQVNFIDYLVAPLWNIITGILPEAKRYIDDLRANRDYFFEHAGQMSARRATSMPQH</sequence>
<evidence type="ECO:0000256" key="1">
    <source>
        <dbReference type="ARBA" id="ARBA00022535"/>
    </source>
</evidence>
<keyword evidence="10" id="KW-1185">Reference proteome</keyword>
<dbReference type="GO" id="GO:0007165">
    <property type="term" value="P:signal transduction"/>
    <property type="evidence" value="ECO:0007669"/>
    <property type="project" value="InterPro"/>
</dbReference>
<accession>A0A8K1CJK2</accession>
<dbReference type="SUPFAM" id="SSF109604">
    <property type="entry name" value="HD-domain/PDEase-like"/>
    <property type="match status" value="1"/>
</dbReference>
<comment type="caution">
    <text evidence="9">The sequence shown here is derived from an EMBL/GenBank/DDBJ whole genome shotgun (WGS) entry which is preliminary data.</text>
</comment>
<evidence type="ECO:0000259" key="8">
    <source>
        <dbReference type="PROSITE" id="PS51845"/>
    </source>
</evidence>
<feature type="binding site" evidence="6">
    <location>
        <position position="925"/>
    </location>
    <ligand>
        <name>Zn(2+)</name>
        <dbReference type="ChEBI" id="CHEBI:29105"/>
        <label>1</label>
    </ligand>
</feature>
<dbReference type="SUPFAM" id="SSF55781">
    <property type="entry name" value="GAF domain-like"/>
    <property type="match status" value="2"/>
</dbReference>
<dbReference type="Proteomes" id="UP000794436">
    <property type="component" value="Unassembled WGS sequence"/>
</dbReference>
<dbReference type="Gene3D" id="3.30.450.40">
    <property type="match status" value="2"/>
</dbReference>
<dbReference type="CDD" id="cd00077">
    <property type="entry name" value="HDc"/>
    <property type="match status" value="1"/>
</dbReference>
<gene>
    <name evidence="9" type="ORF">Poli38472_013057</name>
</gene>
<dbReference type="OrthoDB" id="189220at2759"/>
<dbReference type="Gene3D" id="1.10.1300.10">
    <property type="entry name" value="3'5'-cyclic nucleotide phosphodiesterase, catalytic domain"/>
    <property type="match status" value="1"/>
</dbReference>
<dbReference type="AlphaFoldDB" id="A0A8K1CJK2"/>
<evidence type="ECO:0000256" key="5">
    <source>
        <dbReference type="PIRSR" id="PIRSR623088-2"/>
    </source>
</evidence>
<keyword evidence="2 6" id="KW-0479">Metal-binding</keyword>
<evidence type="ECO:0000256" key="4">
    <source>
        <dbReference type="PIRSR" id="PIRSR623088-1"/>
    </source>
</evidence>
<dbReference type="InterPro" id="IPR002073">
    <property type="entry name" value="PDEase_catalytic_dom"/>
</dbReference>
<protein>
    <recommendedName>
        <fullName evidence="8">PDEase domain-containing protein</fullName>
    </recommendedName>
</protein>
<dbReference type="Pfam" id="PF00233">
    <property type="entry name" value="PDEase_I"/>
    <property type="match status" value="1"/>
</dbReference>
<evidence type="ECO:0000313" key="9">
    <source>
        <dbReference type="EMBL" id="TMW64435.1"/>
    </source>
</evidence>
<dbReference type="InterPro" id="IPR003018">
    <property type="entry name" value="GAF"/>
</dbReference>
<proteinExistence type="predicted"/>
<dbReference type="GO" id="GO:0046872">
    <property type="term" value="F:metal ion binding"/>
    <property type="evidence" value="ECO:0007669"/>
    <property type="project" value="UniProtKB-KW"/>
</dbReference>
<dbReference type="EMBL" id="SPLM01000040">
    <property type="protein sequence ID" value="TMW64435.1"/>
    <property type="molecule type" value="Genomic_DNA"/>
</dbReference>
<dbReference type="InterPro" id="IPR023088">
    <property type="entry name" value="PDEase"/>
</dbReference>
<dbReference type="InterPro" id="IPR036971">
    <property type="entry name" value="PDEase_catalytic_dom_sf"/>
</dbReference>
<dbReference type="PROSITE" id="PS51845">
    <property type="entry name" value="PDEASE_I_2"/>
    <property type="match status" value="1"/>
</dbReference>
<keyword evidence="3" id="KW-0378">Hydrolase</keyword>
<evidence type="ECO:0000256" key="2">
    <source>
        <dbReference type="ARBA" id="ARBA00022723"/>
    </source>
</evidence>
<feature type="binding site" evidence="6">
    <location>
        <position position="1036"/>
    </location>
    <ligand>
        <name>Zn(2+)</name>
        <dbReference type="ChEBI" id="CHEBI:29105"/>
        <label>1</label>
    </ligand>
</feature>
<dbReference type="Pfam" id="PF01590">
    <property type="entry name" value="GAF"/>
    <property type="match status" value="1"/>
</dbReference>
<dbReference type="PANTHER" id="PTHR11347">
    <property type="entry name" value="CYCLIC NUCLEOTIDE PHOSPHODIESTERASE"/>
    <property type="match status" value="1"/>
</dbReference>
<dbReference type="InterPro" id="IPR029016">
    <property type="entry name" value="GAF-like_dom_sf"/>
</dbReference>
<dbReference type="GO" id="GO:0004114">
    <property type="term" value="F:3',5'-cyclic-nucleotide phosphodiesterase activity"/>
    <property type="evidence" value="ECO:0007669"/>
    <property type="project" value="InterPro"/>
</dbReference>
<evidence type="ECO:0000256" key="7">
    <source>
        <dbReference type="SAM" id="MobiDB-lite"/>
    </source>
</evidence>
<feature type="binding site" evidence="5">
    <location>
        <begin position="885"/>
        <end position="889"/>
    </location>
    <ligand>
        <name>AMP</name>
        <dbReference type="ChEBI" id="CHEBI:456215"/>
    </ligand>
</feature>
<evidence type="ECO:0000256" key="3">
    <source>
        <dbReference type="ARBA" id="ARBA00022801"/>
    </source>
</evidence>
<evidence type="ECO:0000313" key="10">
    <source>
        <dbReference type="Proteomes" id="UP000794436"/>
    </source>
</evidence>
<feature type="binding site" evidence="6">
    <location>
        <position position="926"/>
    </location>
    <ligand>
        <name>Zn(2+)</name>
        <dbReference type="ChEBI" id="CHEBI:29105"/>
        <label>1</label>
    </ligand>
</feature>
<name>A0A8K1CJK2_PYTOL</name>
<feature type="active site" description="Proton donor" evidence="4">
    <location>
        <position position="885"/>
    </location>
</feature>
<organism evidence="9 10">
    <name type="scientific">Pythium oligandrum</name>
    <name type="common">Mycoparasitic fungus</name>
    <dbReference type="NCBI Taxonomy" id="41045"/>
    <lineage>
        <taxon>Eukaryota</taxon>
        <taxon>Sar</taxon>
        <taxon>Stramenopiles</taxon>
        <taxon>Oomycota</taxon>
        <taxon>Peronosporomycetes</taxon>
        <taxon>Pythiales</taxon>
        <taxon>Pythiaceae</taxon>
        <taxon>Pythium</taxon>
    </lineage>
</organism>
<feature type="binding site" evidence="6">
    <location>
        <position position="889"/>
    </location>
    <ligand>
        <name>Zn(2+)</name>
        <dbReference type="ChEBI" id="CHEBI:29105"/>
        <label>1</label>
    </ligand>
</feature>
<dbReference type="InterPro" id="IPR003607">
    <property type="entry name" value="HD/PDEase_dom"/>
</dbReference>
<feature type="binding site" evidence="6">
    <location>
        <position position="926"/>
    </location>
    <ligand>
        <name>Zn(2+)</name>
        <dbReference type="ChEBI" id="CHEBI:29105"/>
        <label>2</label>
    </ligand>
</feature>
<feature type="binding site" evidence="5">
    <location>
        <position position="1090"/>
    </location>
    <ligand>
        <name>AMP</name>
        <dbReference type="ChEBI" id="CHEBI:456215"/>
    </ligand>
</feature>
<keyword evidence="1" id="KW-0140">cGMP</keyword>
<evidence type="ECO:0000256" key="6">
    <source>
        <dbReference type="PIRSR" id="PIRSR623088-3"/>
    </source>
</evidence>
<dbReference type="PRINTS" id="PR00387">
    <property type="entry name" value="PDIESTERASE1"/>
</dbReference>
<feature type="binding site" evidence="5">
    <location>
        <position position="1036"/>
    </location>
    <ligand>
        <name>AMP</name>
        <dbReference type="ChEBI" id="CHEBI:456215"/>
    </ligand>
</feature>
<reference evidence="9" key="1">
    <citation type="submission" date="2019-03" db="EMBL/GenBank/DDBJ databases">
        <title>Long read genome sequence of the mycoparasitic Pythium oligandrum ATCC 38472 isolated from sugarbeet rhizosphere.</title>
        <authorList>
            <person name="Gaulin E."/>
        </authorList>
    </citation>
    <scope>NUCLEOTIDE SEQUENCE</scope>
    <source>
        <strain evidence="9">ATCC 38472_TT</strain>
    </source>
</reference>
<feature type="compositionally biased region" description="Acidic residues" evidence="7">
    <location>
        <begin position="322"/>
        <end position="340"/>
    </location>
</feature>
<feature type="domain" description="PDEase" evidence="8">
    <location>
        <begin position="795"/>
        <end position="1133"/>
    </location>
</feature>
<dbReference type="SMART" id="SM00065">
    <property type="entry name" value="GAF"/>
    <property type="match status" value="1"/>
</dbReference>
<feature type="binding site" evidence="5">
    <location>
        <position position="926"/>
    </location>
    <ligand>
        <name>AMP</name>
        <dbReference type="ChEBI" id="CHEBI:456215"/>
    </ligand>
</feature>